<protein>
    <submittedName>
        <fullName evidence="2">Uncharacterized protein</fullName>
    </submittedName>
</protein>
<organism evidence="2 3">
    <name type="scientific">Streptomyces chiangmaiensis</name>
    <dbReference type="NCBI Taxonomy" id="766497"/>
    <lineage>
        <taxon>Bacteria</taxon>
        <taxon>Bacillati</taxon>
        <taxon>Actinomycetota</taxon>
        <taxon>Actinomycetes</taxon>
        <taxon>Kitasatosporales</taxon>
        <taxon>Streptomycetaceae</taxon>
        <taxon>Streptomyces</taxon>
    </lineage>
</organism>
<reference evidence="2" key="1">
    <citation type="submission" date="2024-01" db="EMBL/GenBank/DDBJ databases">
        <title>First draft genome sequence data of TA4-1, the type strain of Gram-positive actinobacterium Streptomyces chiangmaiensis.</title>
        <authorList>
            <person name="Yasawong M."/>
            <person name="Nantapong N."/>
        </authorList>
    </citation>
    <scope>NUCLEOTIDE SEQUENCE</scope>
    <source>
        <strain evidence="2">TA4-1</strain>
    </source>
</reference>
<proteinExistence type="predicted"/>
<keyword evidence="3" id="KW-1185">Reference proteome</keyword>
<dbReference type="Proteomes" id="UP001333996">
    <property type="component" value="Unassembled WGS sequence"/>
</dbReference>
<evidence type="ECO:0000256" key="1">
    <source>
        <dbReference type="SAM" id="MobiDB-lite"/>
    </source>
</evidence>
<feature type="region of interest" description="Disordered" evidence="1">
    <location>
        <begin position="1"/>
        <end position="42"/>
    </location>
</feature>
<name>A0ABU7FGC5_9ACTN</name>
<evidence type="ECO:0000313" key="3">
    <source>
        <dbReference type="Proteomes" id="UP001333996"/>
    </source>
</evidence>
<comment type="caution">
    <text evidence="2">The sequence shown here is derived from an EMBL/GenBank/DDBJ whole genome shotgun (WGS) entry which is preliminary data.</text>
</comment>
<accession>A0ABU7FGC5</accession>
<feature type="compositionally biased region" description="Basic residues" evidence="1">
    <location>
        <begin position="9"/>
        <end position="28"/>
    </location>
</feature>
<gene>
    <name evidence="2" type="ORF">VXC91_14340</name>
</gene>
<sequence>MQHETRGNPPHRRRRYADRVDRGRRRRAGAPTGAEVAFPYAL</sequence>
<dbReference type="EMBL" id="JAYWVC010000037">
    <property type="protein sequence ID" value="MED7823130.1"/>
    <property type="molecule type" value="Genomic_DNA"/>
</dbReference>
<dbReference type="RefSeq" id="WP_329507556.1">
    <property type="nucleotide sequence ID" value="NZ_BAAAYZ010000114.1"/>
</dbReference>
<evidence type="ECO:0000313" key="2">
    <source>
        <dbReference type="EMBL" id="MED7823130.1"/>
    </source>
</evidence>